<evidence type="ECO:0000313" key="2">
    <source>
        <dbReference type="Proteomes" id="UP000277597"/>
    </source>
</evidence>
<sequence length="111" mass="12519">MRKISTMKVRNKKMAKTTEQIKTVQLTVEELQALGCQLSNILKTIKMDQVAQAGLSLAKDRDLFTFTHLATSYLSSSYEVFETIIAELDDIASKLLECDDAEELEGFRNGR</sequence>
<comment type="caution">
    <text evidence="1">The sequence shown here is derived from an EMBL/GenBank/DDBJ whole genome shotgun (WGS) entry which is preliminary data.</text>
</comment>
<reference evidence="1 2" key="1">
    <citation type="submission" date="2018-11" db="EMBL/GenBank/DDBJ databases">
        <title>Genomes From Bacteria Associated with the Canine Oral Cavity: a Test Case for Automated Genome-Based Taxonomic Assignment.</title>
        <authorList>
            <person name="Coil D.A."/>
            <person name="Jospin G."/>
            <person name="Darling A.E."/>
            <person name="Wallis C."/>
            <person name="Davis I.J."/>
            <person name="Harris S."/>
            <person name="Eisen J.A."/>
            <person name="Holcombe L.J."/>
            <person name="O'Flynn C."/>
        </authorList>
    </citation>
    <scope>NUCLEOTIDE SEQUENCE [LARGE SCALE GENOMIC DNA]</scope>
    <source>
        <strain evidence="1 2">OH953</strain>
    </source>
</reference>
<name>A0A3P1S062_STRSA</name>
<protein>
    <submittedName>
        <fullName evidence="1">Uncharacterized protein</fullName>
    </submittedName>
</protein>
<gene>
    <name evidence="1" type="ORF">EII39_11670</name>
</gene>
<organism evidence="1 2">
    <name type="scientific">Streptococcus sanguinis</name>
    <dbReference type="NCBI Taxonomy" id="1305"/>
    <lineage>
        <taxon>Bacteria</taxon>
        <taxon>Bacillati</taxon>
        <taxon>Bacillota</taxon>
        <taxon>Bacilli</taxon>
        <taxon>Lactobacillales</taxon>
        <taxon>Streptococcaceae</taxon>
        <taxon>Streptococcus</taxon>
    </lineage>
</organism>
<proteinExistence type="predicted"/>
<dbReference type="EMBL" id="RQZI01000021">
    <property type="protein sequence ID" value="RRC90190.1"/>
    <property type="molecule type" value="Genomic_DNA"/>
</dbReference>
<evidence type="ECO:0000313" key="1">
    <source>
        <dbReference type="EMBL" id="RRC90190.1"/>
    </source>
</evidence>
<accession>A0A3P1S062</accession>
<dbReference type="Proteomes" id="UP000277597">
    <property type="component" value="Unassembled WGS sequence"/>
</dbReference>
<dbReference type="AlphaFoldDB" id="A0A3P1S062"/>